<organism evidence="2 3">
    <name type="scientific">Natronorubrum halalkaliphilum</name>
    <dbReference type="NCBI Taxonomy" id="2691917"/>
    <lineage>
        <taxon>Archaea</taxon>
        <taxon>Methanobacteriati</taxon>
        <taxon>Methanobacteriota</taxon>
        <taxon>Stenosarchaea group</taxon>
        <taxon>Halobacteria</taxon>
        <taxon>Halobacteriales</taxon>
        <taxon>Natrialbaceae</taxon>
        <taxon>Natronorubrum</taxon>
    </lineage>
</organism>
<evidence type="ECO:0000259" key="1">
    <source>
        <dbReference type="Pfam" id="PF01978"/>
    </source>
</evidence>
<gene>
    <name evidence="2" type="ORF">GS429_07875</name>
</gene>
<dbReference type="Pfam" id="PF01978">
    <property type="entry name" value="TrmB"/>
    <property type="match status" value="1"/>
</dbReference>
<keyword evidence="3" id="KW-1185">Reference proteome</keyword>
<sequence length="123" mass="14307">MSEREQRMEDLMLVDSPEFERILECVFGIQAHETRTYFRLLELQGSTVAELADALERDRSNVNRALSTLCEKELVERERRLLEGGGYVYQYFAVPVPEAQELMHQAVDEWSETVHGRIDEFGP</sequence>
<dbReference type="PANTHER" id="PTHR34293">
    <property type="entry name" value="HTH-TYPE TRANSCRIPTIONAL REGULATOR TRMBL2"/>
    <property type="match status" value="1"/>
</dbReference>
<dbReference type="InterPro" id="IPR051797">
    <property type="entry name" value="TrmB-like"/>
</dbReference>
<dbReference type="SUPFAM" id="SSF46785">
    <property type="entry name" value="Winged helix' DNA-binding domain"/>
    <property type="match status" value="1"/>
</dbReference>
<evidence type="ECO:0000313" key="2">
    <source>
        <dbReference type="EMBL" id="MXV61976.1"/>
    </source>
</evidence>
<reference evidence="2 3" key="1">
    <citation type="submission" date="2020-01" db="EMBL/GenBank/DDBJ databases">
        <title>Natronorubrum sp. JWXQ-INN 674 isolated from Inner Mongolia Autonomous Region of China.</title>
        <authorList>
            <person name="Xue Q."/>
        </authorList>
    </citation>
    <scope>NUCLEOTIDE SEQUENCE [LARGE SCALE GENOMIC DNA]</scope>
    <source>
        <strain evidence="2 3">JWXQ-INN-674</strain>
    </source>
</reference>
<evidence type="ECO:0000313" key="3">
    <source>
        <dbReference type="Proteomes" id="UP000434101"/>
    </source>
</evidence>
<name>A0A6B0VLT9_9EURY</name>
<dbReference type="EMBL" id="WUYX01000027">
    <property type="protein sequence ID" value="MXV61976.1"/>
    <property type="molecule type" value="Genomic_DNA"/>
</dbReference>
<dbReference type="InterPro" id="IPR036388">
    <property type="entry name" value="WH-like_DNA-bd_sf"/>
</dbReference>
<protein>
    <submittedName>
        <fullName evidence="2">MarR family transcriptional regulator</fullName>
    </submittedName>
</protein>
<dbReference type="OrthoDB" id="51378at2157"/>
<feature type="domain" description="Transcription regulator TrmB N-terminal" evidence="1">
    <location>
        <begin position="23"/>
        <end position="95"/>
    </location>
</feature>
<proteinExistence type="predicted"/>
<comment type="caution">
    <text evidence="2">The sequence shown here is derived from an EMBL/GenBank/DDBJ whole genome shotgun (WGS) entry which is preliminary data.</text>
</comment>
<dbReference type="PANTHER" id="PTHR34293:SF1">
    <property type="entry name" value="HTH-TYPE TRANSCRIPTIONAL REGULATOR TRMBL2"/>
    <property type="match status" value="1"/>
</dbReference>
<dbReference type="InterPro" id="IPR002831">
    <property type="entry name" value="Tscrpt_reg_TrmB_N"/>
</dbReference>
<dbReference type="AlphaFoldDB" id="A0A6B0VLT9"/>
<dbReference type="InterPro" id="IPR036390">
    <property type="entry name" value="WH_DNA-bd_sf"/>
</dbReference>
<accession>A0A6B0VLT9</accession>
<dbReference type="Proteomes" id="UP000434101">
    <property type="component" value="Unassembled WGS sequence"/>
</dbReference>
<dbReference type="Gene3D" id="1.10.10.10">
    <property type="entry name" value="Winged helix-like DNA-binding domain superfamily/Winged helix DNA-binding domain"/>
    <property type="match status" value="1"/>
</dbReference>